<dbReference type="Gene3D" id="1.20.81.30">
    <property type="entry name" value="Type II secretion system (T2SS), domain F"/>
    <property type="match status" value="2"/>
</dbReference>
<evidence type="ECO:0000256" key="7">
    <source>
        <dbReference type="SAM" id="Phobius"/>
    </source>
</evidence>
<evidence type="ECO:0000256" key="2">
    <source>
        <dbReference type="ARBA" id="ARBA00005745"/>
    </source>
</evidence>
<dbReference type="PRINTS" id="PR00812">
    <property type="entry name" value="BCTERIALGSPF"/>
</dbReference>
<dbReference type="RefSeq" id="WP_109305895.1">
    <property type="nucleotide sequence ID" value="NZ_BJUF01000017.1"/>
</dbReference>
<dbReference type="InterPro" id="IPR047692">
    <property type="entry name" value="T4P_ComGB"/>
</dbReference>
<dbReference type="InterPro" id="IPR003004">
    <property type="entry name" value="GspF/PilC"/>
</dbReference>
<accession>A0A2U3ALW7</accession>
<proteinExistence type="inferred from homology"/>
<comment type="similarity">
    <text evidence="2">Belongs to the GSP F family.</text>
</comment>
<dbReference type="InterPro" id="IPR018076">
    <property type="entry name" value="T2SS_GspF_dom"/>
</dbReference>
<evidence type="ECO:0000256" key="1">
    <source>
        <dbReference type="ARBA" id="ARBA00004651"/>
    </source>
</evidence>
<feature type="transmembrane region" description="Helical" evidence="7">
    <location>
        <begin position="318"/>
        <end position="341"/>
    </location>
</feature>
<feature type="transmembrane region" description="Helical" evidence="7">
    <location>
        <begin position="120"/>
        <end position="142"/>
    </location>
</feature>
<evidence type="ECO:0000313" key="9">
    <source>
        <dbReference type="EMBL" id="PWI25536.1"/>
    </source>
</evidence>
<keyword evidence="4 7" id="KW-0812">Transmembrane</keyword>
<dbReference type="GO" id="GO:0005886">
    <property type="term" value="C:plasma membrane"/>
    <property type="evidence" value="ECO:0007669"/>
    <property type="project" value="UniProtKB-SubCell"/>
</dbReference>
<evidence type="ECO:0000256" key="6">
    <source>
        <dbReference type="ARBA" id="ARBA00023136"/>
    </source>
</evidence>
<dbReference type="EMBL" id="QFVR01000008">
    <property type="protein sequence ID" value="PWI25536.1"/>
    <property type="molecule type" value="Genomic_DNA"/>
</dbReference>
<dbReference type="PANTHER" id="PTHR30012:SF0">
    <property type="entry name" value="TYPE II SECRETION SYSTEM PROTEIN F-RELATED"/>
    <property type="match status" value="1"/>
</dbReference>
<reference evidence="9 10" key="1">
    <citation type="submission" date="2018-05" db="EMBL/GenBank/DDBJ databases">
        <title>Kurthia sibirica genome sequence.</title>
        <authorList>
            <person name="Maclea K.S."/>
            <person name="Goen A.E."/>
        </authorList>
    </citation>
    <scope>NUCLEOTIDE SEQUENCE [LARGE SCALE GENOMIC DNA]</scope>
    <source>
        <strain evidence="9 10">ATCC 49154</strain>
    </source>
</reference>
<comment type="subcellular location">
    <subcellularLocation>
        <location evidence="1">Cell membrane</location>
        <topology evidence="1">Multi-pass membrane protein</topology>
    </subcellularLocation>
</comment>
<feature type="domain" description="Type II secretion system protein GspF" evidence="8">
    <location>
        <begin position="224"/>
        <end position="344"/>
    </location>
</feature>
<keyword evidence="5 7" id="KW-1133">Transmembrane helix</keyword>
<evidence type="ECO:0000256" key="5">
    <source>
        <dbReference type="ARBA" id="ARBA00022989"/>
    </source>
</evidence>
<keyword evidence="6 7" id="KW-0472">Membrane</keyword>
<organism evidence="9 10">
    <name type="scientific">Kurthia sibirica</name>
    <dbReference type="NCBI Taxonomy" id="202750"/>
    <lineage>
        <taxon>Bacteria</taxon>
        <taxon>Bacillati</taxon>
        <taxon>Bacillota</taxon>
        <taxon>Bacilli</taxon>
        <taxon>Bacillales</taxon>
        <taxon>Caryophanaceae</taxon>
        <taxon>Kurthia</taxon>
    </lineage>
</organism>
<evidence type="ECO:0000256" key="4">
    <source>
        <dbReference type="ARBA" id="ARBA00022692"/>
    </source>
</evidence>
<gene>
    <name evidence="9" type="ORF">DEX24_07975</name>
</gene>
<dbReference type="PANTHER" id="PTHR30012">
    <property type="entry name" value="GENERAL SECRETION PATHWAY PROTEIN"/>
    <property type="match status" value="1"/>
</dbReference>
<dbReference type="Pfam" id="PF00482">
    <property type="entry name" value="T2SSF"/>
    <property type="match status" value="2"/>
</dbReference>
<keyword evidence="10" id="KW-1185">Reference proteome</keyword>
<name>A0A2U3ALW7_9BACL</name>
<dbReference type="AlphaFoldDB" id="A0A2U3ALW7"/>
<dbReference type="InterPro" id="IPR042094">
    <property type="entry name" value="T2SS_GspF_sf"/>
</dbReference>
<feature type="transmembrane region" description="Helical" evidence="7">
    <location>
        <begin position="173"/>
        <end position="192"/>
    </location>
</feature>
<sequence>MKYSPMRLLRDRKKRLPSKVQGDFIKMLAILIEEGYAVNEVIDMLAPHHLAHIENVEEVIHRKFKEGQSLSDILLYLGLPKYTIMSIYVAEQHCRLTEALTIAAQQLQQRQQQKAQMYKLLTYPIVLIIFMILLFIGFRVFFLPTMTSMLAESRSDADLELMLTKLLLHLPDYFVILGAIFFIVGGILFQFIRRKNAGEQLIIYFKIPIIKRAVQLQLTRQFSFELGALLLSGLSIQVSLNILIQQKHQKMLAYIAQQIMDEVVAGESLSCATLNNGYFLHEFQRYIQHGEQSGNLGQELQLLSRFLGERMGHSIEKVLALLQPLLFSLIAICIIAAYLAIMLPMYNMLDLL</sequence>
<feature type="domain" description="Type II secretion system protein GspF" evidence="8">
    <location>
        <begin position="24"/>
        <end position="144"/>
    </location>
</feature>
<comment type="caution">
    <text evidence="9">The sequence shown here is derived from an EMBL/GenBank/DDBJ whole genome shotgun (WGS) entry which is preliminary data.</text>
</comment>
<evidence type="ECO:0000313" key="10">
    <source>
        <dbReference type="Proteomes" id="UP000245938"/>
    </source>
</evidence>
<keyword evidence="3" id="KW-1003">Cell membrane</keyword>
<protein>
    <submittedName>
        <fullName evidence="9">Competence protein ComG</fullName>
    </submittedName>
</protein>
<dbReference type="NCBIfam" id="NF041012">
    <property type="entry name" value="T4P_ComGB"/>
    <property type="match status" value="1"/>
</dbReference>
<evidence type="ECO:0000259" key="8">
    <source>
        <dbReference type="Pfam" id="PF00482"/>
    </source>
</evidence>
<evidence type="ECO:0000256" key="3">
    <source>
        <dbReference type="ARBA" id="ARBA00022475"/>
    </source>
</evidence>
<dbReference type="OrthoDB" id="1638902at2"/>
<dbReference type="Proteomes" id="UP000245938">
    <property type="component" value="Unassembled WGS sequence"/>
</dbReference>